<proteinExistence type="predicted"/>
<evidence type="ECO:0000313" key="2">
    <source>
        <dbReference type="Proteomes" id="UP000050511"/>
    </source>
</evidence>
<evidence type="ECO:0008006" key="3">
    <source>
        <dbReference type="Google" id="ProtNLM"/>
    </source>
</evidence>
<accession>A0A837P400</accession>
<evidence type="ECO:0000313" key="1">
    <source>
        <dbReference type="EMBL" id="KPN41870.1"/>
    </source>
</evidence>
<name>A0A837P400_LACPN</name>
<dbReference type="AlphaFoldDB" id="A0A837P400"/>
<comment type="caution">
    <text evidence="1">The sequence shown here is derived from an EMBL/GenBank/DDBJ whole genome shotgun (WGS) entry which is preliminary data.</text>
</comment>
<reference evidence="1 2" key="1">
    <citation type="submission" date="2015-10" db="EMBL/GenBank/DDBJ databases">
        <title>Resequencing of Lactobacillus plantarum WJL strain genome.</title>
        <authorList>
            <person name="Martino M.E."/>
        </authorList>
    </citation>
    <scope>NUCLEOTIDE SEQUENCE [LARGE SCALE GENOMIC DNA]</scope>
    <source>
        <strain evidence="1 2">WJL</strain>
    </source>
</reference>
<dbReference type="Proteomes" id="UP000050511">
    <property type="component" value="Unassembled WGS sequence"/>
</dbReference>
<protein>
    <recommendedName>
        <fullName evidence="3">Transposase</fullName>
    </recommendedName>
</protein>
<sequence length="40" mass="4536">MVGAFTQAFKNAGDVQLMAHTDRGLTYTFKTFDTLMKSYE</sequence>
<organism evidence="1 2">
    <name type="scientific">Lactiplantibacillus plantarum WJL</name>
    <dbReference type="NCBI Taxonomy" id="1350466"/>
    <lineage>
        <taxon>Bacteria</taxon>
        <taxon>Bacillati</taxon>
        <taxon>Bacillota</taxon>
        <taxon>Bacilli</taxon>
        <taxon>Lactobacillales</taxon>
        <taxon>Lactobacillaceae</taxon>
        <taxon>Lactiplantibacillus</taxon>
    </lineage>
</organism>
<dbReference type="EMBL" id="LKLZ01000013">
    <property type="protein sequence ID" value="KPN41870.1"/>
    <property type="molecule type" value="Genomic_DNA"/>
</dbReference>
<gene>
    <name evidence="1" type="ORF">WJL_3238</name>
</gene>